<feature type="domain" description="UBC core" evidence="4">
    <location>
        <begin position="129"/>
        <end position="169"/>
    </location>
</feature>
<dbReference type="InterPro" id="IPR016135">
    <property type="entry name" value="UBQ-conjugating_enzyme/RWD"/>
</dbReference>
<reference evidence="5 6" key="1">
    <citation type="submission" date="2018-10" db="EMBL/GenBank/DDBJ databases">
        <authorList>
            <consortium name="IHU Genomes"/>
        </authorList>
    </citation>
    <scope>NUCLEOTIDE SEQUENCE [LARGE SCALE GENOMIC DNA]</scope>
    <source>
        <strain evidence="5 6">A1</strain>
    </source>
</reference>
<evidence type="ECO:0000313" key="6">
    <source>
        <dbReference type="Proteomes" id="UP000594342"/>
    </source>
</evidence>
<feature type="compositionally biased region" description="Low complexity" evidence="3">
    <location>
        <begin position="50"/>
        <end position="60"/>
    </location>
</feature>
<dbReference type="UniPathway" id="UPA00143"/>
<evidence type="ECO:0000256" key="1">
    <source>
        <dbReference type="ARBA" id="ARBA00004906"/>
    </source>
</evidence>
<feature type="region of interest" description="Disordered" evidence="3">
    <location>
        <begin position="23"/>
        <end position="63"/>
    </location>
</feature>
<evidence type="ECO:0000256" key="3">
    <source>
        <dbReference type="SAM" id="MobiDB-lite"/>
    </source>
</evidence>
<accession>A0A5K0U7P3</accession>
<comment type="pathway">
    <text evidence="1">Protein modification; protein ubiquitination.</text>
</comment>
<dbReference type="SUPFAM" id="SSF54495">
    <property type="entry name" value="UBC-like"/>
    <property type="match status" value="1"/>
</dbReference>
<protein>
    <recommendedName>
        <fullName evidence="2">E2 ubiquitin-conjugating enzyme</fullName>
        <ecNumber evidence="2">2.3.2.23</ecNumber>
    </recommendedName>
</protein>
<dbReference type="Proteomes" id="UP000594342">
    <property type="component" value="Unassembled WGS sequence"/>
</dbReference>
<sequence length="277" mass="31407">MEQFLELSSDLDVYTGAEVYPSASTGTSTSVAVHADNTTPTIPTEHTESSEPNSASSNPSLFTNRQNTGFFGQTSVSPPRALFVPSSEYCSSAPVRKQLKGHLNRLYQDVFTGELKDNFNVIFNPEDHSLIVEYIGYKGTDFHNGQYFIRFDLPTDYPMSPPKISVLTDSGRFSVKTCLSMSVSHYHRESWYIMPLSFLLIAVTSAFPDYNMTGIGHYRANKDDVKERALKSREYNQQHYPELCQKFERIDKLKKTGTPEGIEEYILARMKECEKEN</sequence>
<evidence type="ECO:0000313" key="5">
    <source>
        <dbReference type="EMBL" id="VBB18049.1"/>
    </source>
</evidence>
<comment type="caution">
    <text evidence="5">The sequence shown here is derived from an EMBL/GenBank/DDBJ whole genome shotgun (WGS) entry which is preliminary data.</text>
</comment>
<feature type="compositionally biased region" description="Low complexity" evidence="3">
    <location>
        <begin position="23"/>
        <end position="33"/>
    </location>
</feature>
<organism evidence="5 6">
    <name type="scientific">Yasminevirus sp. GU-2018</name>
    <dbReference type="NCBI Taxonomy" id="2420051"/>
    <lineage>
        <taxon>Viruses</taxon>
        <taxon>Varidnaviria</taxon>
        <taxon>Bamfordvirae</taxon>
        <taxon>Nucleocytoviricota</taxon>
        <taxon>Megaviricetes</taxon>
        <taxon>Imitervirales</taxon>
        <taxon>Mimiviridae</taxon>
        <taxon>Klosneuvirinae</taxon>
        <taxon>Yasminevirus</taxon>
        <taxon>Yasminevirus saudimassiliense</taxon>
    </lineage>
</organism>
<gene>
    <name evidence="5" type="ORF">YASMINEVIRUS_512</name>
</gene>
<proteinExistence type="predicted"/>
<keyword evidence="6" id="KW-1185">Reference proteome</keyword>
<dbReference type="Gene3D" id="3.10.110.10">
    <property type="entry name" value="Ubiquitin Conjugating Enzyme"/>
    <property type="match status" value="1"/>
</dbReference>
<dbReference type="Pfam" id="PF00179">
    <property type="entry name" value="UQ_con"/>
    <property type="match status" value="1"/>
</dbReference>
<evidence type="ECO:0000256" key="2">
    <source>
        <dbReference type="ARBA" id="ARBA00012486"/>
    </source>
</evidence>
<dbReference type="EC" id="2.3.2.23" evidence="2"/>
<dbReference type="InterPro" id="IPR000608">
    <property type="entry name" value="UBC"/>
</dbReference>
<dbReference type="EMBL" id="UPSH01000001">
    <property type="protein sequence ID" value="VBB18049.1"/>
    <property type="molecule type" value="Genomic_DNA"/>
</dbReference>
<dbReference type="GO" id="GO:0061631">
    <property type="term" value="F:ubiquitin conjugating enzyme activity"/>
    <property type="evidence" value="ECO:0007669"/>
    <property type="project" value="UniProtKB-EC"/>
</dbReference>
<name>A0A5K0U7P3_9VIRU</name>
<evidence type="ECO:0000259" key="4">
    <source>
        <dbReference type="Pfam" id="PF00179"/>
    </source>
</evidence>
<dbReference type="GO" id="GO:0016567">
    <property type="term" value="P:protein ubiquitination"/>
    <property type="evidence" value="ECO:0007669"/>
    <property type="project" value="UniProtKB-UniPathway"/>
</dbReference>